<dbReference type="Proteomes" id="UP000800040">
    <property type="component" value="Unassembled WGS sequence"/>
</dbReference>
<feature type="region of interest" description="Disordered" evidence="1">
    <location>
        <begin position="94"/>
        <end position="115"/>
    </location>
</feature>
<feature type="compositionally biased region" description="Basic and acidic residues" evidence="1">
    <location>
        <begin position="94"/>
        <end position="114"/>
    </location>
</feature>
<evidence type="ECO:0000313" key="3">
    <source>
        <dbReference type="Proteomes" id="UP000800040"/>
    </source>
</evidence>
<sequence length="209" mass="23251">MHRQPRYIHFITSKWPSSTSLDPQQSFNPPFNHHQPSTMNSPPDPPSWSPTPTDNDIHVLTHQLQHTNLDGKRAGQWTYLRPGTTREEQLRIIADENETKQQQEKKEKGEKEAGDGMTIQQAMDTHLAMLASHSLPHHHRSTNNNTMPPSKHAPPTHTPTPHNCHDLERLDVDMANRVDKGCTAVVSGGEMAGEKGGDGDVAMDSPFGG</sequence>
<name>A0A6A5K5N0_9PLEO</name>
<dbReference type="EMBL" id="ML975337">
    <property type="protein sequence ID" value="KAF1832498.1"/>
    <property type="molecule type" value="Genomic_DNA"/>
</dbReference>
<feature type="region of interest" description="Disordered" evidence="1">
    <location>
        <begin position="12"/>
        <end position="54"/>
    </location>
</feature>
<gene>
    <name evidence="2" type="ORF">BDW02DRAFT_625513</name>
</gene>
<proteinExistence type="predicted"/>
<protein>
    <submittedName>
        <fullName evidence="2">Uncharacterized protein</fullName>
    </submittedName>
</protein>
<feature type="region of interest" description="Disordered" evidence="1">
    <location>
        <begin position="135"/>
        <end position="162"/>
    </location>
</feature>
<feature type="region of interest" description="Disordered" evidence="1">
    <location>
        <begin position="190"/>
        <end position="209"/>
    </location>
</feature>
<evidence type="ECO:0000313" key="2">
    <source>
        <dbReference type="EMBL" id="KAF1832498.1"/>
    </source>
</evidence>
<reference evidence="2" key="1">
    <citation type="submission" date="2020-01" db="EMBL/GenBank/DDBJ databases">
        <authorList>
            <consortium name="DOE Joint Genome Institute"/>
            <person name="Haridas S."/>
            <person name="Albert R."/>
            <person name="Binder M."/>
            <person name="Bloem J."/>
            <person name="Labutti K."/>
            <person name="Salamov A."/>
            <person name="Andreopoulos B."/>
            <person name="Baker S.E."/>
            <person name="Barry K."/>
            <person name="Bills G."/>
            <person name="Bluhm B.H."/>
            <person name="Cannon C."/>
            <person name="Castanera R."/>
            <person name="Culley D.E."/>
            <person name="Daum C."/>
            <person name="Ezra D."/>
            <person name="Gonzalez J.B."/>
            <person name="Henrissat B."/>
            <person name="Kuo A."/>
            <person name="Liang C."/>
            <person name="Lipzen A."/>
            <person name="Lutzoni F."/>
            <person name="Magnuson J."/>
            <person name="Mondo S."/>
            <person name="Nolan M."/>
            <person name="Ohm R."/>
            <person name="Pangilinan J."/>
            <person name="Park H.-J."/>
            <person name="Ramirez L."/>
            <person name="Alfaro M."/>
            <person name="Sun H."/>
            <person name="Tritt A."/>
            <person name="Yoshinaga Y."/>
            <person name="Zwiers L.-H."/>
            <person name="Turgeon B.G."/>
            <person name="Goodwin S.B."/>
            <person name="Spatafora J.W."/>
            <person name="Crous P.W."/>
            <person name="Grigoriev I.V."/>
        </authorList>
    </citation>
    <scope>NUCLEOTIDE SEQUENCE</scope>
    <source>
        <strain evidence="2">P77</strain>
    </source>
</reference>
<accession>A0A6A5K5N0</accession>
<dbReference type="AlphaFoldDB" id="A0A6A5K5N0"/>
<keyword evidence="3" id="KW-1185">Reference proteome</keyword>
<feature type="compositionally biased region" description="Low complexity" evidence="1">
    <location>
        <begin position="148"/>
        <end position="162"/>
    </location>
</feature>
<evidence type="ECO:0000256" key="1">
    <source>
        <dbReference type="SAM" id="MobiDB-lite"/>
    </source>
</evidence>
<organism evidence="2 3">
    <name type="scientific">Decorospora gaudefroyi</name>
    <dbReference type="NCBI Taxonomy" id="184978"/>
    <lineage>
        <taxon>Eukaryota</taxon>
        <taxon>Fungi</taxon>
        <taxon>Dikarya</taxon>
        <taxon>Ascomycota</taxon>
        <taxon>Pezizomycotina</taxon>
        <taxon>Dothideomycetes</taxon>
        <taxon>Pleosporomycetidae</taxon>
        <taxon>Pleosporales</taxon>
        <taxon>Pleosporineae</taxon>
        <taxon>Pleosporaceae</taxon>
        <taxon>Decorospora</taxon>
    </lineage>
</organism>
<feature type="compositionally biased region" description="Polar residues" evidence="1">
    <location>
        <begin position="14"/>
        <end position="39"/>
    </location>
</feature>